<feature type="domain" description="HTH cro/C1-type" evidence="1">
    <location>
        <begin position="11"/>
        <end position="65"/>
    </location>
</feature>
<dbReference type="Gene3D" id="1.10.260.40">
    <property type="entry name" value="lambda repressor-like DNA-binding domains"/>
    <property type="match status" value="1"/>
</dbReference>
<dbReference type="InterPro" id="IPR010982">
    <property type="entry name" value="Lambda_DNA-bd_dom_sf"/>
</dbReference>
<evidence type="ECO:0000313" key="3">
    <source>
        <dbReference type="Proteomes" id="UP001294412"/>
    </source>
</evidence>
<dbReference type="RefSeq" id="WP_322187377.1">
    <property type="nucleotide sequence ID" value="NZ_JAXLPB010000003.1"/>
</dbReference>
<dbReference type="Proteomes" id="UP001294412">
    <property type="component" value="Unassembled WGS sequence"/>
</dbReference>
<dbReference type="CDD" id="cd00093">
    <property type="entry name" value="HTH_XRE"/>
    <property type="match status" value="1"/>
</dbReference>
<protein>
    <submittedName>
        <fullName evidence="2">Helix-turn-helix transcriptional regulator</fullName>
    </submittedName>
</protein>
<dbReference type="SMART" id="SM00530">
    <property type="entry name" value="HTH_XRE"/>
    <property type="match status" value="1"/>
</dbReference>
<dbReference type="InterPro" id="IPR010744">
    <property type="entry name" value="Phage_CI_N"/>
</dbReference>
<dbReference type="EMBL" id="JAXLPB010000003">
    <property type="protein sequence ID" value="MDY8109888.1"/>
    <property type="molecule type" value="Genomic_DNA"/>
</dbReference>
<sequence>MKTNRDRGQRIRQAMKEKRFSKVQALAVELDVSVAAVSRWQNGGHISLDHICLLAERLDVSLDWLLLERGTLDWHRGSPFQQSELQHIAFLRRQSPRVRAIFLDLVKALGDGADSRAT</sequence>
<dbReference type="PROSITE" id="PS50943">
    <property type="entry name" value="HTH_CROC1"/>
    <property type="match status" value="1"/>
</dbReference>
<evidence type="ECO:0000313" key="2">
    <source>
        <dbReference type="EMBL" id="MDY8109888.1"/>
    </source>
</evidence>
<proteinExistence type="predicted"/>
<name>A0ABU5I3F9_9HYPH</name>
<dbReference type="InterPro" id="IPR001387">
    <property type="entry name" value="Cro/C1-type_HTH"/>
</dbReference>
<evidence type="ECO:0000259" key="1">
    <source>
        <dbReference type="PROSITE" id="PS50943"/>
    </source>
</evidence>
<accession>A0ABU5I3F9</accession>
<keyword evidence="3" id="KW-1185">Reference proteome</keyword>
<dbReference type="SUPFAM" id="SSF47413">
    <property type="entry name" value="lambda repressor-like DNA-binding domains"/>
    <property type="match status" value="1"/>
</dbReference>
<comment type="caution">
    <text evidence="2">The sequence shown here is derived from an EMBL/GenBank/DDBJ whole genome shotgun (WGS) entry which is preliminary data.</text>
</comment>
<reference evidence="2 3" key="1">
    <citation type="submission" date="2023-12" db="EMBL/GenBank/DDBJ databases">
        <title>Description of Novel Strain Fulvimarina sp. 2208YS6-2-32 isolated from Uroteuthis (Photololigo) edulis.</title>
        <authorList>
            <person name="Park J.-S."/>
        </authorList>
    </citation>
    <scope>NUCLEOTIDE SEQUENCE [LARGE SCALE GENOMIC DNA]</scope>
    <source>
        <strain evidence="2 3">2208YS6-2-32</strain>
    </source>
</reference>
<gene>
    <name evidence="2" type="ORF">U0C82_12135</name>
</gene>
<dbReference type="Pfam" id="PF07022">
    <property type="entry name" value="Phage_CI_repr"/>
    <property type="match status" value="1"/>
</dbReference>
<organism evidence="2 3">
    <name type="scientific">Fulvimarina uroteuthidis</name>
    <dbReference type="NCBI Taxonomy" id="3098149"/>
    <lineage>
        <taxon>Bacteria</taxon>
        <taxon>Pseudomonadati</taxon>
        <taxon>Pseudomonadota</taxon>
        <taxon>Alphaproteobacteria</taxon>
        <taxon>Hyphomicrobiales</taxon>
        <taxon>Aurantimonadaceae</taxon>
        <taxon>Fulvimarina</taxon>
    </lineage>
</organism>